<keyword evidence="3" id="KW-1185">Reference proteome</keyword>
<name>A0A834IS58_RHYFE</name>
<feature type="compositionally biased region" description="Low complexity" evidence="1">
    <location>
        <begin position="47"/>
        <end position="57"/>
    </location>
</feature>
<evidence type="ECO:0000313" key="2">
    <source>
        <dbReference type="EMBL" id="KAF7283972.1"/>
    </source>
</evidence>
<evidence type="ECO:0000256" key="1">
    <source>
        <dbReference type="SAM" id="MobiDB-lite"/>
    </source>
</evidence>
<reference evidence="2" key="1">
    <citation type="submission" date="2020-08" db="EMBL/GenBank/DDBJ databases">
        <title>Genome sequencing and assembly of the red palm weevil Rhynchophorus ferrugineus.</title>
        <authorList>
            <person name="Dias G.B."/>
            <person name="Bergman C.M."/>
            <person name="Manee M."/>
        </authorList>
    </citation>
    <scope>NUCLEOTIDE SEQUENCE</scope>
    <source>
        <strain evidence="2">AA-2017</strain>
        <tissue evidence="2">Whole larva</tissue>
    </source>
</reference>
<dbReference type="AlphaFoldDB" id="A0A834IS58"/>
<comment type="caution">
    <text evidence="2">The sequence shown here is derived from an EMBL/GenBank/DDBJ whole genome shotgun (WGS) entry which is preliminary data.</text>
</comment>
<dbReference type="Proteomes" id="UP000625711">
    <property type="component" value="Unassembled WGS sequence"/>
</dbReference>
<sequence>MKDGDGGKVRFSGFREMELVAAPPPSGDRGERTTGLGTHDSCLSDSAGRLGAAAGAEGQKEKGLRGAAAGGRRGWPGFAGQGDWRVAAKAREGSSTLVASWHRRRCRGCGGGGWSTGCLPSHPYDNDALSS</sequence>
<feature type="compositionally biased region" description="Basic and acidic residues" evidence="1">
    <location>
        <begin position="1"/>
        <end position="18"/>
    </location>
</feature>
<dbReference type="EMBL" id="JAACXV010000085">
    <property type="protein sequence ID" value="KAF7283972.1"/>
    <property type="molecule type" value="Genomic_DNA"/>
</dbReference>
<feature type="region of interest" description="Disordered" evidence="1">
    <location>
        <begin position="1"/>
        <end position="79"/>
    </location>
</feature>
<evidence type="ECO:0000313" key="3">
    <source>
        <dbReference type="Proteomes" id="UP000625711"/>
    </source>
</evidence>
<accession>A0A834IS58</accession>
<organism evidence="2 3">
    <name type="scientific">Rhynchophorus ferrugineus</name>
    <name type="common">Red palm weevil</name>
    <name type="synonym">Curculio ferrugineus</name>
    <dbReference type="NCBI Taxonomy" id="354439"/>
    <lineage>
        <taxon>Eukaryota</taxon>
        <taxon>Metazoa</taxon>
        <taxon>Ecdysozoa</taxon>
        <taxon>Arthropoda</taxon>
        <taxon>Hexapoda</taxon>
        <taxon>Insecta</taxon>
        <taxon>Pterygota</taxon>
        <taxon>Neoptera</taxon>
        <taxon>Endopterygota</taxon>
        <taxon>Coleoptera</taxon>
        <taxon>Polyphaga</taxon>
        <taxon>Cucujiformia</taxon>
        <taxon>Curculionidae</taxon>
        <taxon>Dryophthorinae</taxon>
        <taxon>Rhynchophorus</taxon>
    </lineage>
</organism>
<protein>
    <submittedName>
        <fullName evidence="2">Uncharacterized protein</fullName>
    </submittedName>
</protein>
<gene>
    <name evidence="2" type="ORF">GWI33_022792</name>
</gene>
<proteinExistence type="predicted"/>
<feature type="compositionally biased region" description="Gly residues" evidence="1">
    <location>
        <begin position="68"/>
        <end position="79"/>
    </location>
</feature>